<dbReference type="Gene3D" id="1.20.120.1630">
    <property type="match status" value="1"/>
</dbReference>
<evidence type="ECO:0000256" key="3">
    <source>
        <dbReference type="ARBA" id="ARBA00008389"/>
    </source>
</evidence>
<dbReference type="InterPro" id="IPR006434">
    <property type="entry name" value="Pyrimidine_nucleotidase_eu"/>
</dbReference>
<proteinExistence type="inferred from homology"/>
<evidence type="ECO:0000313" key="15">
    <source>
        <dbReference type="EMBL" id="KAK7268564.1"/>
    </source>
</evidence>
<evidence type="ECO:0000256" key="7">
    <source>
        <dbReference type="ARBA" id="ARBA00022741"/>
    </source>
</evidence>
<dbReference type="GO" id="GO:0016627">
    <property type="term" value="F:oxidoreductase activity, acting on the CH-CH group of donors"/>
    <property type="evidence" value="ECO:0007669"/>
    <property type="project" value="InterPro"/>
</dbReference>
<keyword evidence="8" id="KW-0378">Hydrolase</keyword>
<comment type="subcellular location">
    <subcellularLocation>
        <location evidence="2">Membrane</location>
        <topology evidence="2">Multi-pass membrane protein</topology>
    </subcellularLocation>
</comment>
<dbReference type="GO" id="GO:0009117">
    <property type="term" value="P:nucleotide metabolic process"/>
    <property type="evidence" value="ECO:0007669"/>
    <property type="project" value="UniProtKB-KW"/>
</dbReference>
<organism evidence="15 16">
    <name type="scientific">Crotalaria pallida</name>
    <name type="common">Smooth rattlebox</name>
    <name type="synonym">Crotalaria striata</name>
    <dbReference type="NCBI Taxonomy" id="3830"/>
    <lineage>
        <taxon>Eukaryota</taxon>
        <taxon>Viridiplantae</taxon>
        <taxon>Streptophyta</taxon>
        <taxon>Embryophyta</taxon>
        <taxon>Tracheophyta</taxon>
        <taxon>Spermatophyta</taxon>
        <taxon>Magnoliopsida</taxon>
        <taxon>eudicotyledons</taxon>
        <taxon>Gunneridae</taxon>
        <taxon>Pentapetalae</taxon>
        <taxon>rosids</taxon>
        <taxon>fabids</taxon>
        <taxon>Fabales</taxon>
        <taxon>Fabaceae</taxon>
        <taxon>Papilionoideae</taxon>
        <taxon>50 kb inversion clade</taxon>
        <taxon>genistoids sensu lato</taxon>
        <taxon>core genistoids</taxon>
        <taxon>Crotalarieae</taxon>
        <taxon>Crotalaria</taxon>
    </lineage>
</organism>
<dbReference type="Proteomes" id="UP001372338">
    <property type="component" value="Unassembled WGS sequence"/>
</dbReference>
<dbReference type="InterPro" id="IPR036412">
    <property type="entry name" value="HAD-like_sf"/>
</dbReference>
<comment type="catalytic activity">
    <reaction evidence="1">
        <text>a ribonucleoside 5'-phosphate + H2O = a ribonucleoside + phosphate</text>
        <dbReference type="Rhea" id="RHEA:12484"/>
        <dbReference type="ChEBI" id="CHEBI:15377"/>
        <dbReference type="ChEBI" id="CHEBI:18254"/>
        <dbReference type="ChEBI" id="CHEBI:43474"/>
        <dbReference type="ChEBI" id="CHEBI:58043"/>
        <dbReference type="EC" id="3.1.3.5"/>
    </reaction>
</comment>
<dbReference type="FunFam" id="1.10.150.340:FF:000001">
    <property type="entry name" value="Cytosolic 5-nucleotidase 3-like"/>
    <property type="match status" value="1"/>
</dbReference>
<dbReference type="GO" id="GO:0008253">
    <property type="term" value="F:5'-nucleotidase activity"/>
    <property type="evidence" value="ECO:0007669"/>
    <property type="project" value="UniProtKB-EC"/>
</dbReference>
<evidence type="ECO:0000256" key="2">
    <source>
        <dbReference type="ARBA" id="ARBA00004141"/>
    </source>
</evidence>
<evidence type="ECO:0000256" key="6">
    <source>
        <dbReference type="ARBA" id="ARBA00022723"/>
    </source>
</evidence>
<gene>
    <name evidence="15" type="ORF">RIF29_21265</name>
</gene>
<evidence type="ECO:0000259" key="14">
    <source>
        <dbReference type="Pfam" id="PF02544"/>
    </source>
</evidence>
<dbReference type="InterPro" id="IPR001104">
    <property type="entry name" value="3-oxo-5_a-steroid_4-DH_C"/>
</dbReference>
<keyword evidence="10 13" id="KW-1133">Transmembrane helix</keyword>
<dbReference type="GO" id="GO:0000287">
    <property type="term" value="F:magnesium ion binding"/>
    <property type="evidence" value="ECO:0007669"/>
    <property type="project" value="InterPro"/>
</dbReference>
<protein>
    <recommendedName>
        <fullName evidence="4">5'-nucleotidase</fullName>
        <ecNumber evidence="4">3.1.3.5</ecNumber>
    </recommendedName>
</protein>
<name>A0AAN9F4F3_CROPI</name>
<keyword evidence="16" id="KW-1185">Reference proteome</keyword>
<dbReference type="GO" id="GO:0005737">
    <property type="term" value="C:cytoplasm"/>
    <property type="evidence" value="ECO:0007669"/>
    <property type="project" value="InterPro"/>
</dbReference>
<dbReference type="SUPFAM" id="SSF56784">
    <property type="entry name" value="HAD-like"/>
    <property type="match status" value="1"/>
</dbReference>
<feature type="transmembrane region" description="Helical" evidence="13">
    <location>
        <begin position="443"/>
        <end position="461"/>
    </location>
</feature>
<keyword evidence="12 13" id="KW-0472">Membrane</keyword>
<keyword evidence="11" id="KW-0546">Nucleotide metabolism</keyword>
<dbReference type="FunFam" id="1.20.120.1630:FF:000017">
    <property type="entry name" value="3-oxo-5-alpha-steroid 4-dehydrogenase family protein"/>
    <property type="match status" value="1"/>
</dbReference>
<evidence type="ECO:0000313" key="16">
    <source>
        <dbReference type="Proteomes" id="UP001372338"/>
    </source>
</evidence>
<dbReference type="GO" id="GO:0000166">
    <property type="term" value="F:nucleotide binding"/>
    <property type="evidence" value="ECO:0007669"/>
    <property type="project" value="UniProtKB-KW"/>
</dbReference>
<evidence type="ECO:0000256" key="11">
    <source>
        <dbReference type="ARBA" id="ARBA00023080"/>
    </source>
</evidence>
<dbReference type="Pfam" id="PF05822">
    <property type="entry name" value="UMPH-1"/>
    <property type="match status" value="1"/>
</dbReference>
<dbReference type="SFLD" id="SFLDS00003">
    <property type="entry name" value="Haloacid_Dehalogenase"/>
    <property type="match status" value="1"/>
</dbReference>
<evidence type="ECO:0000256" key="4">
    <source>
        <dbReference type="ARBA" id="ARBA00012643"/>
    </source>
</evidence>
<dbReference type="PROSITE" id="PS50244">
    <property type="entry name" value="S5A_REDUCTASE"/>
    <property type="match status" value="1"/>
</dbReference>
<dbReference type="Gene3D" id="1.10.150.340">
    <property type="entry name" value="Pyrimidine 5'-nucleotidase (UMPH-1), N-terminal domain"/>
    <property type="match status" value="1"/>
</dbReference>
<feature type="transmembrane region" description="Helical" evidence="13">
    <location>
        <begin position="500"/>
        <end position="519"/>
    </location>
</feature>
<dbReference type="PANTHER" id="PTHR13045">
    <property type="entry name" value="5'-NUCLEOTIDASE"/>
    <property type="match status" value="1"/>
</dbReference>
<evidence type="ECO:0000256" key="8">
    <source>
        <dbReference type="ARBA" id="ARBA00022801"/>
    </source>
</evidence>
<dbReference type="EC" id="3.1.3.5" evidence="4"/>
<dbReference type="FunFam" id="3.40.50.1000:FF:000166">
    <property type="entry name" value="Cytosolic 5-nucleotidase"/>
    <property type="match status" value="1"/>
</dbReference>
<keyword evidence="5 13" id="KW-0812">Transmembrane</keyword>
<dbReference type="Pfam" id="PF02544">
    <property type="entry name" value="Steroid_dh"/>
    <property type="match status" value="1"/>
</dbReference>
<evidence type="ECO:0000256" key="1">
    <source>
        <dbReference type="ARBA" id="ARBA00000815"/>
    </source>
</evidence>
<dbReference type="InterPro" id="IPR023214">
    <property type="entry name" value="HAD_sf"/>
</dbReference>
<feature type="transmembrane region" description="Helical" evidence="13">
    <location>
        <begin position="570"/>
        <end position="592"/>
    </location>
</feature>
<evidence type="ECO:0000256" key="9">
    <source>
        <dbReference type="ARBA" id="ARBA00022842"/>
    </source>
</evidence>
<dbReference type="SFLD" id="SFLDG01128">
    <property type="entry name" value="C1.4:_5'-Nucleotidase_Like"/>
    <property type="match status" value="1"/>
</dbReference>
<evidence type="ECO:0000256" key="10">
    <source>
        <dbReference type="ARBA" id="ARBA00022989"/>
    </source>
</evidence>
<keyword evidence="6" id="KW-0479">Metal-binding</keyword>
<dbReference type="Gene3D" id="3.40.50.1000">
    <property type="entry name" value="HAD superfamily/HAD-like"/>
    <property type="match status" value="1"/>
</dbReference>
<reference evidence="15 16" key="1">
    <citation type="submission" date="2024-01" db="EMBL/GenBank/DDBJ databases">
        <title>The genomes of 5 underutilized Papilionoideae crops provide insights into root nodulation and disease resistanc.</title>
        <authorList>
            <person name="Yuan L."/>
        </authorList>
    </citation>
    <scope>NUCLEOTIDE SEQUENCE [LARGE SCALE GENOMIC DNA]</scope>
    <source>
        <strain evidence="15">ZHUSHIDOU_FW_LH</strain>
        <tissue evidence="15">Leaf</tissue>
    </source>
</reference>
<feature type="domain" description="3-oxo-5-alpha-steroid 4-dehydrogenase C-terminal" evidence="14">
    <location>
        <begin position="514"/>
        <end position="640"/>
    </location>
</feature>
<keyword evidence="7" id="KW-0547">Nucleotide-binding</keyword>
<comment type="similarity">
    <text evidence="3">Belongs to the pyrimidine 5'-nucleotidase family.</text>
</comment>
<evidence type="ECO:0000256" key="5">
    <source>
        <dbReference type="ARBA" id="ARBA00022692"/>
    </source>
</evidence>
<dbReference type="EMBL" id="JAYWIO010000004">
    <property type="protein sequence ID" value="KAK7268564.1"/>
    <property type="molecule type" value="Genomic_DNA"/>
</dbReference>
<comment type="caution">
    <text evidence="15">The sequence shown here is derived from an EMBL/GenBank/DDBJ whole genome shotgun (WGS) entry which is preliminary data.</text>
</comment>
<evidence type="ECO:0000256" key="12">
    <source>
        <dbReference type="ARBA" id="ARBA00023136"/>
    </source>
</evidence>
<accession>A0AAN9F4F3</accession>
<dbReference type="AlphaFoldDB" id="A0AAN9F4F3"/>
<feature type="transmembrane region" description="Helical" evidence="13">
    <location>
        <begin position="387"/>
        <end position="405"/>
    </location>
</feature>
<feature type="transmembrane region" description="Helical" evidence="13">
    <location>
        <begin position="531"/>
        <end position="549"/>
    </location>
</feature>
<evidence type="ECO:0000256" key="13">
    <source>
        <dbReference type="SAM" id="Phobius"/>
    </source>
</evidence>
<dbReference type="GO" id="GO:0016020">
    <property type="term" value="C:membrane"/>
    <property type="evidence" value="ECO:0007669"/>
    <property type="project" value="UniProtKB-SubCell"/>
</dbReference>
<sequence>MHLLLITQMSYRFQLQAITRHFPFPRFSHYNNSSRASLSSFSCGKDYLEMEDMKEASELLVADPVLLDKKIAAIRLAGSQKLQVIADFDATLTKFWVNGIRGQSSHGLLQQVNPEYDAKRQQLYEYYHPLEFSPTIGLEEKTKLMEEWCGKTHGLLVEGGLTYESIRKSVADSNTAFREGVVELFEFLEERDIPVLIFSAGLADVIEEVLRSKLHRSFKNVRIVSNRMVFDDDGRLVSFKGKLIHSLNKNEHALDMAAPVHEQLGDMNGQTDDNTSFKKRTNVLLLGDHIGDLGMSDGLSYETRISVGFLNHNVENSISCYREAFDVVLVNDAPMWGVIKLVSQMCSSMNTSPIIIEYRTLDRVLFCESTMVMSALLNIIFPPPPSLFLSAMSLISFVSLANAGFSEIKGKHLNYSKFWNVSNNKTNTTPKNQIKLSSRTGMLLLYTPAFLAGAASFWIFPHEGIRSTFLQGAVTLHFFKRVFEVLFIHKYSGAMLLDSALPITLSYFLSAATMIYAQHLAQGLPEPSINLLYPGVVLFLVGMSGNFYHHYLLSKLRGKGEKEYKIPKGGLFDFVICPHYLFEIIGFIGVSFISQTLYPFSFTLGTTLYLMGRSYATRRWYLSKFEDFPKDVKALIPFVF</sequence>
<dbReference type="PANTHER" id="PTHR13045:SF0">
    <property type="entry name" value="7-METHYLGUANOSINE PHOSPHATE-SPECIFIC 5'-NUCLEOTIDASE"/>
    <property type="match status" value="1"/>
</dbReference>
<keyword evidence="9" id="KW-0460">Magnesium</keyword>
<dbReference type="GO" id="GO:0006629">
    <property type="term" value="P:lipid metabolic process"/>
    <property type="evidence" value="ECO:0007669"/>
    <property type="project" value="InterPro"/>
</dbReference>